<dbReference type="PANTHER" id="PTHR43032">
    <property type="entry name" value="PROTEIN-METHIONINE-SULFOXIDE REDUCTASE"/>
    <property type="match status" value="1"/>
</dbReference>
<dbReference type="InterPro" id="IPR036374">
    <property type="entry name" value="OxRdtase_Mopterin-bd_sf"/>
</dbReference>
<proteinExistence type="predicted"/>
<dbReference type="PRINTS" id="PR00407">
    <property type="entry name" value="EUMOPTERIN"/>
</dbReference>
<dbReference type="Gene3D" id="3.90.420.10">
    <property type="entry name" value="Oxidoreductase, molybdopterin-binding domain"/>
    <property type="match status" value="1"/>
</dbReference>
<sequence length="223" mass="25423">MAEDDPVPVTGAVREKLVARKQDWAREGRLLTGAPDAAHAVRLPPGQTEVKHWPVLDLGVQPDVAKEKFRLRMEGLVEQRIALDWDQFLALEQVDLVTDIHCVTQWSLYDARFQGVPARTLLAMARPLPTARFISFTSYDGYTTNVPLEAFDDTDVLLAHSWNGAPLTREHGGPVRVVLPKLYFWKSPKWVTRIELLAEDRPGFWEVRGYHNNGDPWLEERYG</sequence>
<organism evidence="2 3">
    <name type="scientific">Plastoroseomonas arctica</name>
    <dbReference type="NCBI Taxonomy" id="1509237"/>
    <lineage>
        <taxon>Bacteria</taxon>
        <taxon>Pseudomonadati</taxon>
        <taxon>Pseudomonadota</taxon>
        <taxon>Alphaproteobacteria</taxon>
        <taxon>Acetobacterales</taxon>
        <taxon>Acetobacteraceae</taxon>
        <taxon>Plastoroseomonas</taxon>
    </lineage>
</organism>
<dbReference type="PANTHER" id="PTHR43032:SF4">
    <property type="entry name" value="OXIDOREDUCTASE MOLYBDOPTERIN-BINDING DOMAIN-CONTAINING PROTEIN"/>
    <property type="match status" value="1"/>
</dbReference>
<dbReference type="Proteomes" id="UP001196068">
    <property type="component" value="Unassembled WGS sequence"/>
</dbReference>
<dbReference type="CDD" id="cd02109">
    <property type="entry name" value="arch_bact_SO_family_Moco"/>
    <property type="match status" value="1"/>
</dbReference>
<dbReference type="EMBL" id="JAAEDH010000021">
    <property type="protein sequence ID" value="MBR0656714.1"/>
    <property type="molecule type" value="Genomic_DNA"/>
</dbReference>
<reference evidence="2" key="2">
    <citation type="journal article" date="2021" name="Syst. Appl. Microbiol.">
        <title>Roseomonas hellenica sp. nov., isolated from roots of wild-growing Alkanna tinctoria.</title>
        <authorList>
            <person name="Rat A."/>
            <person name="Naranjo H.D."/>
            <person name="Lebbe L."/>
            <person name="Cnockaert M."/>
            <person name="Krigas N."/>
            <person name="Grigoriadou K."/>
            <person name="Maloupa E."/>
            <person name="Willems A."/>
        </authorList>
    </citation>
    <scope>NUCLEOTIDE SEQUENCE</scope>
    <source>
        <strain evidence="2">LMG 28251</strain>
    </source>
</reference>
<accession>A0AAF1KNW1</accession>
<dbReference type="Pfam" id="PF00174">
    <property type="entry name" value="Oxidored_molyb"/>
    <property type="match status" value="1"/>
</dbReference>
<evidence type="ECO:0000313" key="3">
    <source>
        <dbReference type="Proteomes" id="UP001196068"/>
    </source>
</evidence>
<dbReference type="AlphaFoldDB" id="A0AAF1KNW1"/>
<comment type="caution">
    <text evidence="2">The sequence shown here is derived from an EMBL/GenBank/DDBJ whole genome shotgun (WGS) entry which is preliminary data.</text>
</comment>
<dbReference type="InterPro" id="IPR008335">
    <property type="entry name" value="Mopterin_OxRdtase_euk"/>
</dbReference>
<gene>
    <name evidence="2" type="ORF">GXW79_16660</name>
</gene>
<dbReference type="InterPro" id="IPR000572">
    <property type="entry name" value="OxRdtase_Mopterin-bd_dom"/>
</dbReference>
<dbReference type="GO" id="GO:0016491">
    <property type="term" value="F:oxidoreductase activity"/>
    <property type="evidence" value="ECO:0007669"/>
    <property type="project" value="InterPro"/>
</dbReference>
<dbReference type="RefSeq" id="WP_211875581.1">
    <property type="nucleotide sequence ID" value="NZ_JAAEDH010000021.1"/>
</dbReference>
<dbReference type="SUPFAM" id="SSF56524">
    <property type="entry name" value="Oxidoreductase molybdopterin-binding domain"/>
    <property type="match status" value="1"/>
</dbReference>
<reference evidence="2" key="1">
    <citation type="submission" date="2020-01" db="EMBL/GenBank/DDBJ databases">
        <authorList>
            <person name="Rat A."/>
        </authorList>
    </citation>
    <scope>NUCLEOTIDE SEQUENCE</scope>
    <source>
        <strain evidence="2">LMG 28251</strain>
    </source>
</reference>
<evidence type="ECO:0000313" key="2">
    <source>
        <dbReference type="EMBL" id="MBR0656714.1"/>
    </source>
</evidence>
<evidence type="ECO:0000259" key="1">
    <source>
        <dbReference type="Pfam" id="PF00174"/>
    </source>
</evidence>
<keyword evidence="3" id="KW-1185">Reference proteome</keyword>
<protein>
    <submittedName>
        <fullName evidence="2">Sulfite oxidase-like oxidoreductase</fullName>
    </submittedName>
</protein>
<name>A0AAF1KNW1_9PROT</name>
<feature type="domain" description="Oxidoreductase molybdopterin-binding" evidence="1">
    <location>
        <begin position="62"/>
        <end position="205"/>
    </location>
</feature>